<organism evidence="5 6">
    <name type="scientific">Eucalyptus globulus</name>
    <name type="common">Tasmanian blue gum</name>
    <dbReference type="NCBI Taxonomy" id="34317"/>
    <lineage>
        <taxon>Eukaryota</taxon>
        <taxon>Viridiplantae</taxon>
        <taxon>Streptophyta</taxon>
        <taxon>Embryophyta</taxon>
        <taxon>Tracheophyta</taxon>
        <taxon>Spermatophyta</taxon>
        <taxon>Magnoliopsida</taxon>
        <taxon>eudicotyledons</taxon>
        <taxon>Gunneridae</taxon>
        <taxon>Pentapetalae</taxon>
        <taxon>rosids</taxon>
        <taxon>malvids</taxon>
        <taxon>Myrtales</taxon>
        <taxon>Myrtaceae</taxon>
        <taxon>Myrtoideae</taxon>
        <taxon>Eucalypteae</taxon>
        <taxon>Eucalyptus</taxon>
    </lineage>
</organism>
<dbReference type="Pfam" id="PF07714">
    <property type="entry name" value="PK_Tyr_Ser-Thr"/>
    <property type="match status" value="1"/>
</dbReference>
<evidence type="ECO:0000256" key="1">
    <source>
        <dbReference type="SAM" id="Phobius"/>
    </source>
</evidence>
<dbReference type="Pfam" id="PF23472">
    <property type="entry name" value="LysM2_CERK1_LYK3_4_5"/>
    <property type="match status" value="1"/>
</dbReference>
<keyword evidence="6" id="KW-1185">Reference proteome</keyword>
<feature type="domain" description="Protein kinase" evidence="3">
    <location>
        <begin position="301"/>
        <end position="616"/>
    </location>
</feature>
<dbReference type="InterPro" id="IPR056561">
    <property type="entry name" value="NFP_LYK_LysM1"/>
</dbReference>
<keyword evidence="2" id="KW-0732">Signal</keyword>
<keyword evidence="1" id="KW-1133">Transmembrane helix</keyword>
<dbReference type="SUPFAM" id="SSF56112">
    <property type="entry name" value="Protein kinase-like (PK-like)"/>
    <property type="match status" value="1"/>
</dbReference>
<dbReference type="InterPro" id="IPR052611">
    <property type="entry name" value="Plant_RLK_LysM"/>
</dbReference>
<evidence type="ECO:0000313" key="6">
    <source>
        <dbReference type="Proteomes" id="UP001634007"/>
    </source>
</evidence>
<dbReference type="InterPro" id="IPR056562">
    <property type="entry name" value="LysM2_CERK1_LYK3_4_5"/>
</dbReference>
<feature type="chain" id="PRO_5044835110" evidence="2">
    <location>
        <begin position="18"/>
        <end position="616"/>
    </location>
</feature>
<dbReference type="EMBL" id="JBJKBG010000002">
    <property type="protein sequence ID" value="KAL3750959.1"/>
    <property type="molecule type" value="Genomic_DNA"/>
</dbReference>
<feature type="signal peptide" evidence="2">
    <location>
        <begin position="1"/>
        <end position="17"/>
    </location>
</feature>
<dbReference type="GO" id="GO:0005886">
    <property type="term" value="C:plasma membrane"/>
    <property type="evidence" value="ECO:0007669"/>
    <property type="project" value="UniProtKB-ARBA"/>
</dbReference>
<feature type="domain" description="LysM" evidence="4">
    <location>
        <begin position="172"/>
        <end position="216"/>
    </location>
</feature>
<proteinExistence type="predicted"/>
<evidence type="ECO:0000313" key="5">
    <source>
        <dbReference type="EMBL" id="KAL3750959.1"/>
    </source>
</evidence>
<dbReference type="PANTHER" id="PTHR45927">
    <property type="entry name" value="LYSM-DOMAIN RECEPTOR-LIKE KINASE-RELATED"/>
    <property type="match status" value="1"/>
</dbReference>
<comment type="caution">
    <text evidence="5">The sequence shown here is derived from an EMBL/GenBank/DDBJ whole genome shotgun (WGS) entry which is preliminary data.</text>
</comment>
<dbReference type="SUPFAM" id="SSF54106">
    <property type="entry name" value="LysM domain"/>
    <property type="match status" value="1"/>
</dbReference>
<evidence type="ECO:0000256" key="2">
    <source>
        <dbReference type="SAM" id="SignalP"/>
    </source>
</evidence>
<dbReference type="PROSITE" id="PS51782">
    <property type="entry name" value="LYSM"/>
    <property type="match status" value="1"/>
</dbReference>
<dbReference type="Gene3D" id="3.10.350.10">
    <property type="entry name" value="LysM domain"/>
    <property type="match status" value="1"/>
</dbReference>
<dbReference type="InterPro" id="IPR000719">
    <property type="entry name" value="Prot_kinase_dom"/>
</dbReference>
<dbReference type="PANTHER" id="PTHR45927:SF10">
    <property type="entry name" value="LYSM-DOMAIN RECEPTOR-LIKE KINASE"/>
    <property type="match status" value="1"/>
</dbReference>
<dbReference type="InterPro" id="IPR011009">
    <property type="entry name" value="Kinase-like_dom_sf"/>
</dbReference>
<dbReference type="Pfam" id="PF23473">
    <property type="entry name" value="LysM3_LYK4_5"/>
    <property type="match status" value="1"/>
</dbReference>
<dbReference type="InterPro" id="IPR036779">
    <property type="entry name" value="LysM_dom_sf"/>
</dbReference>
<reference evidence="5 6" key="1">
    <citation type="submission" date="2024-11" db="EMBL/GenBank/DDBJ databases">
        <title>Chromosome-level genome assembly of Eucalyptus globulus Labill. provides insights into its genome evolution.</title>
        <authorList>
            <person name="Li X."/>
        </authorList>
    </citation>
    <scope>NUCLEOTIDE SEQUENCE [LARGE SCALE GENOMIC DNA]</scope>
    <source>
        <strain evidence="5">CL2024</strain>
        <tissue evidence="5">Fresh tender leaves</tissue>
    </source>
</reference>
<gene>
    <name evidence="5" type="ORF">ACJRO7_011873</name>
</gene>
<dbReference type="Gene3D" id="1.10.510.10">
    <property type="entry name" value="Transferase(Phosphotransferase) domain 1"/>
    <property type="match status" value="1"/>
</dbReference>
<accession>A0ABD3LK93</accession>
<dbReference type="InterPro" id="IPR001245">
    <property type="entry name" value="Ser-Thr/Tyr_kinase_cat_dom"/>
</dbReference>
<feature type="transmembrane region" description="Helical" evidence="1">
    <location>
        <begin position="257"/>
        <end position="280"/>
    </location>
</feature>
<evidence type="ECO:0000259" key="3">
    <source>
        <dbReference type="PROSITE" id="PS50011"/>
    </source>
</evidence>
<evidence type="ECO:0000259" key="4">
    <source>
        <dbReference type="PROSITE" id="PS51782"/>
    </source>
</evidence>
<protein>
    <submittedName>
        <fullName evidence="5">Uncharacterized protein</fullName>
    </submittedName>
</protein>
<keyword evidence="1" id="KW-0472">Membrane</keyword>
<keyword evidence="1" id="KW-0812">Transmembrane</keyword>
<dbReference type="PROSITE" id="PS50011">
    <property type="entry name" value="PROTEIN_KINASE_DOM"/>
    <property type="match status" value="1"/>
</dbReference>
<dbReference type="InterPro" id="IPR018392">
    <property type="entry name" value="LysM"/>
</dbReference>
<dbReference type="Proteomes" id="UP001634007">
    <property type="component" value="Unassembled WGS sequence"/>
</dbReference>
<dbReference type="Gene3D" id="3.30.200.20">
    <property type="entry name" value="Phosphorylase Kinase, domain 1"/>
    <property type="match status" value="1"/>
</dbReference>
<dbReference type="AlphaFoldDB" id="A0ABD3LK93"/>
<name>A0ABD3LK93_EUCGL</name>
<dbReference type="Pfam" id="PF23446">
    <property type="entry name" value="LysM1_NFP_LYK"/>
    <property type="match status" value="1"/>
</dbReference>
<dbReference type="InterPro" id="IPR056563">
    <property type="entry name" value="LysM3_LYK4_5"/>
</dbReference>
<sequence length="616" mass="68361">MIRLLFLIWALFVSSHGQQYYDPSTCSSYEASTVSGYSCADPRENCPAFLLYRANRDYSMISNITKLFGADLNVVLSLNRVGSPTENLQPGREVLVPIQCYCAGKFFQKNVTYPVGGSTNFSEIACGVFEGLVKLATLVEDNHPFRSELVVPLKCACPGNFSVSSGMVQSLVTYPIMEGDDTNKVAQKFGIPVSDIWVANHLDYRSTVYTDSTILVPLTKEEPSLNFTLPYSPPPPPGFLPTVPVEKPTDSRKLRNLYIAGSVVGLSLVLVASIACGLYLKASKRWKGQKLQSFNTRSSCFSYLSTLSSPRSGQTGRTRKSCLSPDLLIGIKYTLIQYSIEELRKATGNFRKDTRIERSVYKGLIDTVEVMIKGSNVKQTHRVIDVHSKINHINVLTLLGVCYDETSDDSQSYLIFEYLSNGRLRDCLSRLGNPLHWHHRTQIAFDVATGLHYLHHCIFPSYVHMNVNSRNIFIMSNWRAKLGNIAPTTAIGSSKGNDHNTSISFDGWIAPEHMLNGVVSEKVDVFAFGVVLLELISGQVDIDGRQFKESVWFLAGGGNEGGCFEQLRGFMDPCLKEDYPLAEALCLAVLAKACVEDDPMHRPSMEDVTKVLGRMV</sequence>